<sequence>YLDQFHHTAITEELTGFYNRGYFYQRLEEEINRAERASRPLSLLVIDFDHLKIINDSYGHLAGDKALKEVSKIIRACIRKVDIPARYGGDELVIILPETDNISAFQVAERIRKKVANIPFRGDIRLTVSIGIATYPKDTTQSQTLFERADQAMYQAKQKGTNRVERFALE</sequence>
<dbReference type="GO" id="GO:0005886">
    <property type="term" value="C:plasma membrane"/>
    <property type="evidence" value="ECO:0007669"/>
    <property type="project" value="TreeGrafter"/>
</dbReference>
<feature type="non-terminal residue" evidence="2">
    <location>
        <position position="1"/>
    </location>
</feature>
<evidence type="ECO:0000259" key="1">
    <source>
        <dbReference type="PROSITE" id="PS50887"/>
    </source>
</evidence>
<gene>
    <name evidence="2" type="ORF">S03H2_42861</name>
</gene>
<accession>X1H6K5</accession>
<dbReference type="FunFam" id="3.30.70.270:FF:000001">
    <property type="entry name" value="Diguanylate cyclase domain protein"/>
    <property type="match status" value="1"/>
</dbReference>
<dbReference type="InterPro" id="IPR050469">
    <property type="entry name" value="Diguanylate_Cyclase"/>
</dbReference>
<dbReference type="EMBL" id="BARU01026707">
    <property type="protein sequence ID" value="GAH65831.1"/>
    <property type="molecule type" value="Genomic_DNA"/>
</dbReference>
<dbReference type="Gene3D" id="3.30.70.270">
    <property type="match status" value="1"/>
</dbReference>
<dbReference type="Pfam" id="PF00990">
    <property type="entry name" value="GGDEF"/>
    <property type="match status" value="1"/>
</dbReference>
<dbReference type="PANTHER" id="PTHR45138:SF9">
    <property type="entry name" value="DIGUANYLATE CYCLASE DGCM-RELATED"/>
    <property type="match status" value="1"/>
</dbReference>
<dbReference type="NCBIfam" id="TIGR00254">
    <property type="entry name" value="GGDEF"/>
    <property type="match status" value="1"/>
</dbReference>
<dbReference type="GO" id="GO:0043709">
    <property type="term" value="P:cell adhesion involved in single-species biofilm formation"/>
    <property type="evidence" value="ECO:0007669"/>
    <property type="project" value="TreeGrafter"/>
</dbReference>
<name>X1H6K5_9ZZZZ</name>
<dbReference type="SMART" id="SM00267">
    <property type="entry name" value="GGDEF"/>
    <property type="match status" value="1"/>
</dbReference>
<comment type="caution">
    <text evidence="2">The sequence shown here is derived from an EMBL/GenBank/DDBJ whole genome shotgun (WGS) entry which is preliminary data.</text>
</comment>
<dbReference type="CDD" id="cd01949">
    <property type="entry name" value="GGDEF"/>
    <property type="match status" value="1"/>
</dbReference>
<dbReference type="InterPro" id="IPR000160">
    <property type="entry name" value="GGDEF_dom"/>
</dbReference>
<dbReference type="InterPro" id="IPR029787">
    <property type="entry name" value="Nucleotide_cyclase"/>
</dbReference>
<dbReference type="InterPro" id="IPR043128">
    <property type="entry name" value="Rev_trsase/Diguanyl_cyclase"/>
</dbReference>
<organism evidence="2">
    <name type="scientific">marine sediment metagenome</name>
    <dbReference type="NCBI Taxonomy" id="412755"/>
    <lineage>
        <taxon>unclassified sequences</taxon>
        <taxon>metagenomes</taxon>
        <taxon>ecological metagenomes</taxon>
    </lineage>
</organism>
<reference evidence="2" key="1">
    <citation type="journal article" date="2014" name="Front. Microbiol.">
        <title>High frequency of phylogenetically diverse reductive dehalogenase-homologous genes in deep subseafloor sedimentary metagenomes.</title>
        <authorList>
            <person name="Kawai M."/>
            <person name="Futagami T."/>
            <person name="Toyoda A."/>
            <person name="Takaki Y."/>
            <person name="Nishi S."/>
            <person name="Hori S."/>
            <person name="Arai W."/>
            <person name="Tsubouchi T."/>
            <person name="Morono Y."/>
            <person name="Uchiyama I."/>
            <person name="Ito T."/>
            <person name="Fujiyama A."/>
            <person name="Inagaki F."/>
            <person name="Takami H."/>
        </authorList>
    </citation>
    <scope>NUCLEOTIDE SEQUENCE</scope>
    <source>
        <strain evidence="2">Expedition CK06-06</strain>
    </source>
</reference>
<protein>
    <recommendedName>
        <fullName evidence="1">GGDEF domain-containing protein</fullName>
    </recommendedName>
</protein>
<dbReference type="GO" id="GO:0052621">
    <property type="term" value="F:diguanylate cyclase activity"/>
    <property type="evidence" value="ECO:0007669"/>
    <property type="project" value="TreeGrafter"/>
</dbReference>
<proteinExistence type="predicted"/>
<feature type="domain" description="GGDEF" evidence="1">
    <location>
        <begin position="39"/>
        <end position="169"/>
    </location>
</feature>
<dbReference type="AlphaFoldDB" id="X1H6K5"/>
<evidence type="ECO:0000313" key="2">
    <source>
        <dbReference type="EMBL" id="GAH65831.1"/>
    </source>
</evidence>
<dbReference type="PANTHER" id="PTHR45138">
    <property type="entry name" value="REGULATORY COMPONENTS OF SENSORY TRANSDUCTION SYSTEM"/>
    <property type="match status" value="1"/>
</dbReference>
<dbReference type="GO" id="GO:1902201">
    <property type="term" value="P:negative regulation of bacterial-type flagellum-dependent cell motility"/>
    <property type="evidence" value="ECO:0007669"/>
    <property type="project" value="TreeGrafter"/>
</dbReference>
<dbReference type="PROSITE" id="PS50887">
    <property type="entry name" value="GGDEF"/>
    <property type="match status" value="1"/>
</dbReference>
<dbReference type="SUPFAM" id="SSF55073">
    <property type="entry name" value="Nucleotide cyclase"/>
    <property type="match status" value="1"/>
</dbReference>